<reference evidence="1 3" key="1">
    <citation type="submission" date="2015-11" db="EMBL/GenBank/DDBJ databases">
        <title>Genomic analysis of 38 Legionella species identifies large and diverse effector repertoires.</title>
        <authorList>
            <person name="Burstein D."/>
            <person name="Amaro F."/>
            <person name="Zusman T."/>
            <person name="Lifshitz Z."/>
            <person name="Cohen O."/>
            <person name="Gilbert J.A."/>
            <person name="Pupko T."/>
            <person name="Shuman H.A."/>
            <person name="Segal G."/>
        </authorList>
    </citation>
    <scope>NUCLEOTIDE SEQUENCE [LARGE SCALE GENOMIC DNA]</scope>
    <source>
        <strain evidence="1 3">ORW</strain>
    </source>
</reference>
<evidence type="ECO:0000313" key="2">
    <source>
        <dbReference type="EMBL" id="VEB33906.1"/>
    </source>
</evidence>
<keyword evidence="4" id="KW-1185">Reference proteome</keyword>
<protein>
    <submittedName>
        <fullName evidence="1">Uncharacterized protein</fullName>
    </submittedName>
</protein>
<dbReference type="EMBL" id="LNXW01000013">
    <property type="protein sequence ID" value="KTC80985.1"/>
    <property type="molecule type" value="Genomic_DNA"/>
</dbReference>
<proteinExistence type="predicted"/>
<evidence type="ECO:0000313" key="4">
    <source>
        <dbReference type="Proteomes" id="UP000277577"/>
    </source>
</evidence>
<gene>
    <name evidence="1" type="ORF">Lche_3005</name>
    <name evidence="2" type="ORF">NCTC11976_00572</name>
</gene>
<name>A0A0W0SCY2_9GAMM</name>
<evidence type="ECO:0000313" key="1">
    <source>
        <dbReference type="EMBL" id="KTC80985.1"/>
    </source>
</evidence>
<reference evidence="2 4" key="2">
    <citation type="submission" date="2018-12" db="EMBL/GenBank/DDBJ databases">
        <authorList>
            <consortium name="Pathogen Informatics"/>
        </authorList>
    </citation>
    <scope>NUCLEOTIDE SEQUENCE [LARGE SCALE GENOMIC DNA]</scope>
    <source>
        <strain evidence="2 4">NCTC11976</strain>
    </source>
</reference>
<dbReference type="AlphaFoldDB" id="A0A0W0SCY2"/>
<dbReference type="Proteomes" id="UP000054921">
    <property type="component" value="Unassembled WGS sequence"/>
</dbReference>
<accession>A0A0W0SCY2</accession>
<evidence type="ECO:0000313" key="3">
    <source>
        <dbReference type="Proteomes" id="UP000054921"/>
    </source>
</evidence>
<dbReference type="Proteomes" id="UP000277577">
    <property type="component" value="Chromosome"/>
</dbReference>
<dbReference type="EMBL" id="LR134173">
    <property type="protein sequence ID" value="VEB33906.1"/>
    <property type="molecule type" value="Genomic_DNA"/>
</dbReference>
<sequence>MVVNSSEFDALLRYFFERPHTQGSEGTHTVASCSSMGDTLIIAREAEHMTNRRYYFKRAKCSRLKATFSATDSLGCS</sequence>
<organism evidence="1 3">
    <name type="scientific">Legionella cherrii</name>
    <dbReference type="NCBI Taxonomy" id="28084"/>
    <lineage>
        <taxon>Bacteria</taxon>
        <taxon>Pseudomonadati</taxon>
        <taxon>Pseudomonadota</taxon>
        <taxon>Gammaproteobacteria</taxon>
        <taxon>Legionellales</taxon>
        <taxon>Legionellaceae</taxon>
        <taxon>Legionella</taxon>
    </lineage>
</organism>